<protein>
    <recommendedName>
        <fullName evidence="2">F-box domain-containing protein</fullName>
    </recommendedName>
</protein>
<dbReference type="AlphaFoldDB" id="A0AAV2IK50"/>
<dbReference type="InterPro" id="IPR036047">
    <property type="entry name" value="F-box-like_dom_sf"/>
</dbReference>
<dbReference type="InterPro" id="IPR001810">
    <property type="entry name" value="F-box_dom"/>
</dbReference>
<dbReference type="Pfam" id="PF12937">
    <property type="entry name" value="F-box-like"/>
    <property type="match status" value="1"/>
</dbReference>
<dbReference type="SUPFAM" id="SSF81383">
    <property type="entry name" value="F-box domain"/>
    <property type="match status" value="1"/>
</dbReference>
<name>A0AAV2IK50_LYMST</name>
<sequence length="202" mass="22913">GLAKHDNISLWNQQHLFVALLRRPVMGESFSKFDRVLERPIKRFKREDGSGDHDKINGSVTTSSGETLAGSSQTSAEIGNVLPEWHQLPQVVLLEIYQHLSNNDKISASLTCHAWLEPFSRPGHWRRGNFLFNGLDEWRALNFAIRMGASLRHINADCSVSHLERKAKLTTKDLATFLNILLQSNNFSLVTLKLTQMQRLTP</sequence>
<reference evidence="3 4" key="1">
    <citation type="submission" date="2024-04" db="EMBL/GenBank/DDBJ databases">
        <authorList>
            <consortium name="Genoscope - CEA"/>
            <person name="William W."/>
        </authorList>
    </citation>
    <scope>NUCLEOTIDE SEQUENCE [LARGE SCALE GENOMIC DNA]</scope>
</reference>
<organism evidence="3 4">
    <name type="scientific">Lymnaea stagnalis</name>
    <name type="common">Great pond snail</name>
    <name type="synonym">Helix stagnalis</name>
    <dbReference type="NCBI Taxonomy" id="6523"/>
    <lineage>
        <taxon>Eukaryota</taxon>
        <taxon>Metazoa</taxon>
        <taxon>Spiralia</taxon>
        <taxon>Lophotrochozoa</taxon>
        <taxon>Mollusca</taxon>
        <taxon>Gastropoda</taxon>
        <taxon>Heterobranchia</taxon>
        <taxon>Euthyneura</taxon>
        <taxon>Panpulmonata</taxon>
        <taxon>Hygrophila</taxon>
        <taxon>Lymnaeoidea</taxon>
        <taxon>Lymnaeidae</taxon>
        <taxon>Lymnaea</taxon>
    </lineage>
</organism>
<dbReference type="Proteomes" id="UP001497497">
    <property type="component" value="Unassembled WGS sequence"/>
</dbReference>
<feature type="compositionally biased region" description="Basic and acidic residues" evidence="1">
    <location>
        <begin position="47"/>
        <end position="56"/>
    </location>
</feature>
<dbReference type="Gene3D" id="1.20.1280.50">
    <property type="match status" value="1"/>
</dbReference>
<evidence type="ECO:0000259" key="2">
    <source>
        <dbReference type="Pfam" id="PF12937"/>
    </source>
</evidence>
<comment type="caution">
    <text evidence="3">The sequence shown here is derived from an EMBL/GenBank/DDBJ whole genome shotgun (WGS) entry which is preliminary data.</text>
</comment>
<feature type="region of interest" description="Disordered" evidence="1">
    <location>
        <begin position="47"/>
        <end position="72"/>
    </location>
</feature>
<dbReference type="EMBL" id="CAXITT010000936">
    <property type="protein sequence ID" value="CAL1547272.1"/>
    <property type="molecule type" value="Genomic_DNA"/>
</dbReference>
<proteinExistence type="predicted"/>
<keyword evidence="4" id="KW-1185">Reference proteome</keyword>
<feature type="non-terminal residue" evidence="3">
    <location>
        <position position="202"/>
    </location>
</feature>
<evidence type="ECO:0000256" key="1">
    <source>
        <dbReference type="SAM" id="MobiDB-lite"/>
    </source>
</evidence>
<gene>
    <name evidence="3" type="ORF">GSLYS_00020597001</name>
</gene>
<feature type="non-terminal residue" evidence="3">
    <location>
        <position position="1"/>
    </location>
</feature>
<feature type="domain" description="F-box" evidence="2">
    <location>
        <begin position="85"/>
        <end position="127"/>
    </location>
</feature>
<evidence type="ECO:0000313" key="4">
    <source>
        <dbReference type="Proteomes" id="UP001497497"/>
    </source>
</evidence>
<accession>A0AAV2IK50</accession>
<feature type="compositionally biased region" description="Polar residues" evidence="1">
    <location>
        <begin position="58"/>
        <end position="72"/>
    </location>
</feature>
<evidence type="ECO:0000313" key="3">
    <source>
        <dbReference type="EMBL" id="CAL1547272.1"/>
    </source>
</evidence>